<feature type="transmembrane region" description="Helical" evidence="9">
    <location>
        <begin position="261"/>
        <end position="282"/>
    </location>
</feature>
<keyword evidence="6 9" id="KW-1133">Transmembrane helix</keyword>
<keyword evidence="8 9" id="KW-0472">Membrane</keyword>
<evidence type="ECO:0000259" key="11">
    <source>
        <dbReference type="Pfam" id="PF05425"/>
    </source>
</evidence>
<dbReference type="EMBL" id="DSJL01000002">
    <property type="protein sequence ID" value="HEF64339.1"/>
    <property type="molecule type" value="Genomic_DNA"/>
</dbReference>
<evidence type="ECO:0008006" key="13">
    <source>
        <dbReference type="Google" id="ProtNLM"/>
    </source>
</evidence>
<dbReference type="GO" id="GO:0046688">
    <property type="term" value="P:response to copper ion"/>
    <property type="evidence" value="ECO:0007669"/>
    <property type="project" value="InterPro"/>
</dbReference>
<dbReference type="InterPro" id="IPR008457">
    <property type="entry name" value="Cu-R_CopD_dom"/>
</dbReference>
<evidence type="ECO:0000259" key="10">
    <source>
        <dbReference type="Pfam" id="PF04234"/>
    </source>
</evidence>
<dbReference type="PANTHER" id="PTHR34820">
    <property type="entry name" value="INNER MEMBRANE PROTEIN YEBZ"/>
    <property type="match status" value="1"/>
</dbReference>
<name>A0A7C2B556_THERO</name>
<dbReference type="PANTHER" id="PTHR34820:SF4">
    <property type="entry name" value="INNER MEMBRANE PROTEIN YEBZ"/>
    <property type="match status" value="1"/>
</dbReference>
<keyword evidence="4" id="KW-0479">Metal-binding</keyword>
<dbReference type="AlphaFoldDB" id="A0A7C2B556"/>
<feature type="transmembrane region" description="Helical" evidence="9">
    <location>
        <begin position="336"/>
        <end position="356"/>
    </location>
</feature>
<evidence type="ECO:0000313" key="12">
    <source>
        <dbReference type="EMBL" id="HEF64339.1"/>
    </source>
</evidence>
<accession>A0A7C2B556</accession>
<feature type="transmembrane region" description="Helical" evidence="9">
    <location>
        <begin position="376"/>
        <end position="396"/>
    </location>
</feature>
<feature type="transmembrane region" description="Helical" evidence="9">
    <location>
        <begin position="288"/>
        <end position="315"/>
    </location>
</feature>
<proteinExistence type="predicted"/>
<evidence type="ECO:0000256" key="6">
    <source>
        <dbReference type="ARBA" id="ARBA00022989"/>
    </source>
</evidence>
<dbReference type="GO" id="GO:0006825">
    <property type="term" value="P:copper ion transport"/>
    <property type="evidence" value="ECO:0007669"/>
    <property type="project" value="InterPro"/>
</dbReference>
<dbReference type="Pfam" id="PF04234">
    <property type="entry name" value="CopC"/>
    <property type="match status" value="1"/>
</dbReference>
<organism evidence="12">
    <name type="scientific">Thermomicrobium roseum</name>
    <dbReference type="NCBI Taxonomy" id="500"/>
    <lineage>
        <taxon>Bacteria</taxon>
        <taxon>Pseudomonadati</taxon>
        <taxon>Thermomicrobiota</taxon>
        <taxon>Thermomicrobia</taxon>
        <taxon>Thermomicrobiales</taxon>
        <taxon>Thermomicrobiaceae</taxon>
        <taxon>Thermomicrobium</taxon>
    </lineage>
</organism>
<keyword evidence="2" id="KW-1003">Cell membrane</keyword>
<keyword evidence="3 9" id="KW-0812">Transmembrane</keyword>
<feature type="domain" description="CopC" evidence="10">
    <location>
        <begin position="36"/>
        <end position="133"/>
    </location>
</feature>
<dbReference type="Pfam" id="PF05425">
    <property type="entry name" value="CopD"/>
    <property type="match status" value="1"/>
</dbReference>
<feature type="transmembrane region" description="Helical" evidence="9">
    <location>
        <begin position="408"/>
        <end position="426"/>
    </location>
</feature>
<dbReference type="Gene3D" id="2.60.40.1220">
    <property type="match status" value="1"/>
</dbReference>
<dbReference type="GO" id="GO:0005507">
    <property type="term" value="F:copper ion binding"/>
    <property type="evidence" value="ECO:0007669"/>
    <property type="project" value="InterPro"/>
</dbReference>
<gene>
    <name evidence="12" type="ORF">ENP47_01825</name>
</gene>
<evidence type="ECO:0000256" key="3">
    <source>
        <dbReference type="ARBA" id="ARBA00022692"/>
    </source>
</evidence>
<evidence type="ECO:0000256" key="8">
    <source>
        <dbReference type="ARBA" id="ARBA00023136"/>
    </source>
</evidence>
<evidence type="ECO:0000256" key="2">
    <source>
        <dbReference type="ARBA" id="ARBA00022475"/>
    </source>
</evidence>
<dbReference type="GO" id="GO:0005886">
    <property type="term" value="C:plasma membrane"/>
    <property type="evidence" value="ECO:0007669"/>
    <property type="project" value="UniProtKB-SubCell"/>
</dbReference>
<feature type="transmembrane region" description="Helical" evidence="9">
    <location>
        <begin position="154"/>
        <end position="176"/>
    </location>
</feature>
<dbReference type="InterPro" id="IPR014755">
    <property type="entry name" value="Cu-Rt/internalin_Ig-like"/>
</dbReference>
<feature type="transmembrane region" description="Helical" evidence="9">
    <location>
        <begin position="234"/>
        <end position="254"/>
    </location>
</feature>
<comment type="caution">
    <text evidence="12">The sequence shown here is derived from an EMBL/GenBank/DDBJ whole genome shotgun (WGS) entry which is preliminary data.</text>
</comment>
<dbReference type="InterPro" id="IPR032694">
    <property type="entry name" value="CopC/D"/>
</dbReference>
<dbReference type="InterPro" id="IPR007348">
    <property type="entry name" value="CopC_dom"/>
</dbReference>
<reference evidence="12" key="1">
    <citation type="journal article" date="2020" name="mSystems">
        <title>Genome- and Community-Level Interaction Insights into Carbon Utilization and Element Cycling Functions of Hydrothermarchaeota in Hydrothermal Sediment.</title>
        <authorList>
            <person name="Zhou Z."/>
            <person name="Liu Y."/>
            <person name="Xu W."/>
            <person name="Pan J."/>
            <person name="Luo Z.H."/>
            <person name="Li M."/>
        </authorList>
    </citation>
    <scope>NUCLEOTIDE SEQUENCE [LARGE SCALE GENOMIC DNA]</scope>
    <source>
        <strain evidence="12">SpSt-222</strain>
    </source>
</reference>
<evidence type="ECO:0000256" key="7">
    <source>
        <dbReference type="ARBA" id="ARBA00023008"/>
    </source>
</evidence>
<protein>
    <recommendedName>
        <fullName evidence="13">Copper resistance protein CopC</fullName>
    </recommendedName>
</protein>
<dbReference type="GO" id="GO:0042597">
    <property type="term" value="C:periplasmic space"/>
    <property type="evidence" value="ECO:0007669"/>
    <property type="project" value="InterPro"/>
</dbReference>
<keyword evidence="7" id="KW-0186">Copper</keyword>
<evidence type="ECO:0000256" key="4">
    <source>
        <dbReference type="ARBA" id="ARBA00022723"/>
    </source>
</evidence>
<evidence type="ECO:0000256" key="1">
    <source>
        <dbReference type="ARBA" id="ARBA00004651"/>
    </source>
</evidence>
<evidence type="ECO:0000256" key="5">
    <source>
        <dbReference type="ARBA" id="ARBA00022729"/>
    </source>
</evidence>
<keyword evidence="5" id="KW-0732">Signal</keyword>
<dbReference type="InterPro" id="IPR014756">
    <property type="entry name" value="Ig_E-set"/>
</dbReference>
<feature type="domain" description="Copper resistance protein D" evidence="11">
    <location>
        <begin position="331"/>
        <end position="417"/>
    </location>
</feature>
<feature type="transmembrane region" description="Helical" evidence="9">
    <location>
        <begin position="197"/>
        <end position="214"/>
    </location>
</feature>
<sequence length="720" mass="78185">MPQVMHVVKQHQRLLRALLLLTIIVGIGFPRKALAHAILLDAEPSPNALLDQVPIAVTLRFSEPVDPVGAGVTVIAPDGRRIQLDSASSRSRQDHTELRVPLEAFTAQGTYVVRYSVLGRDGHLITGRYVFSVGYTSAPQDHGDLSRWATFLGAWARLLHLLALALLFGTAALSLTAYRLPGSYLIRTYVQSVARRGVLLAALASSLMLIAYVGNLTTLSDPEALRQLLTTRSGAFWSGSFFLALFCYGVLAAPLPASVHLATWTVCATALALGRAAAGHAATTDVPILSILLASVHTSGAAILIGSSLALLFLVRRTQDEEDSIRLTVEQLTRRFALAAVPLAELVTISGAYALWTNVAAPEDLWNTPYGRTLLVKLAAVLAFAAATGIVILRWLRQQRASLQLLRLKALFAFLILPAATILVTFPPTRSSLQPLPAASTALTLAQNAGPYLVTLRIDPAQPGTNRLSVHITAPDGTTVSDARVTLELSTPDGPRLIELQRSSPFYATSVNLMANLWSMAIYVQRPNTSDVPPARFEIPVPVPDSRALLELADAAMNRLQAAEERTELTSGGPVVETVIRYRAPNRAAYSVAAPGRPASETIIIGDRRYDRVAGGDWTTSPWPGSTPFHWPAFRYAQTAEDVRLLGIEPIEGISCYKVAFYDPTSETHYRLWIGIGDFLVRRYEMMAPGHYMIGRFDRFDDPEIVIEVPPVDPNHASGD</sequence>
<dbReference type="SUPFAM" id="SSF81296">
    <property type="entry name" value="E set domains"/>
    <property type="match status" value="1"/>
</dbReference>
<comment type="subcellular location">
    <subcellularLocation>
        <location evidence="1">Cell membrane</location>
        <topology evidence="1">Multi-pass membrane protein</topology>
    </subcellularLocation>
</comment>
<evidence type="ECO:0000256" key="9">
    <source>
        <dbReference type="SAM" id="Phobius"/>
    </source>
</evidence>